<protein>
    <submittedName>
        <fullName evidence="2">Uncharacterized protein</fullName>
    </submittedName>
</protein>
<keyword evidence="1" id="KW-0472">Membrane</keyword>
<evidence type="ECO:0000313" key="2">
    <source>
        <dbReference type="EMBL" id="VAW75251.1"/>
    </source>
</evidence>
<reference evidence="2" key="1">
    <citation type="submission" date="2018-06" db="EMBL/GenBank/DDBJ databases">
        <authorList>
            <person name="Zhirakovskaya E."/>
        </authorList>
    </citation>
    <scope>NUCLEOTIDE SEQUENCE</scope>
</reference>
<gene>
    <name evidence="2" type="ORF">MNBD_GAMMA13-400</name>
</gene>
<keyword evidence="1" id="KW-0812">Transmembrane</keyword>
<sequence>MKIIERLAIKFPCTSMKCYSGVAAAVVTLLISGVTVAEPEGNNNYSKQTVTTEALVANSQPLNVNAIPIVPATELAAVSESEATSPTAPMKLALADHHETGVAIEQQGAFDATSPRGLIGRESAQMPVALILALLALITVVPMSRRR</sequence>
<dbReference type="EMBL" id="UOFK01000068">
    <property type="protein sequence ID" value="VAW75251.1"/>
    <property type="molecule type" value="Genomic_DNA"/>
</dbReference>
<dbReference type="AlphaFoldDB" id="A0A3B0Y6L5"/>
<keyword evidence="1" id="KW-1133">Transmembrane helix</keyword>
<evidence type="ECO:0000256" key="1">
    <source>
        <dbReference type="SAM" id="Phobius"/>
    </source>
</evidence>
<accession>A0A3B0Y6L5</accession>
<feature type="transmembrane region" description="Helical" evidence="1">
    <location>
        <begin position="124"/>
        <end position="143"/>
    </location>
</feature>
<name>A0A3B0Y6L5_9ZZZZ</name>
<proteinExistence type="predicted"/>
<organism evidence="2">
    <name type="scientific">hydrothermal vent metagenome</name>
    <dbReference type="NCBI Taxonomy" id="652676"/>
    <lineage>
        <taxon>unclassified sequences</taxon>
        <taxon>metagenomes</taxon>
        <taxon>ecological metagenomes</taxon>
    </lineage>
</organism>